<keyword evidence="4" id="KW-0804">Transcription</keyword>
<feature type="compositionally biased region" description="Acidic residues" evidence="6">
    <location>
        <begin position="272"/>
        <end position="297"/>
    </location>
</feature>
<gene>
    <name evidence="7" type="ORF">Rhopal_005728-T1</name>
</gene>
<evidence type="ECO:0000256" key="3">
    <source>
        <dbReference type="ARBA" id="ARBA00023125"/>
    </source>
</evidence>
<dbReference type="Proteomes" id="UP001342314">
    <property type="component" value="Unassembled WGS sequence"/>
</dbReference>
<name>A0AAV5GVT3_9BASI</name>
<dbReference type="PANTHER" id="PTHR15741:SF27">
    <property type="entry name" value="TRANSCRIPTION FACTOR AP-4"/>
    <property type="match status" value="1"/>
</dbReference>
<dbReference type="SUPFAM" id="SSF47459">
    <property type="entry name" value="HLH, helix-loop-helix DNA-binding domain"/>
    <property type="match status" value="1"/>
</dbReference>
<keyword evidence="3" id="KW-0238">DNA-binding</keyword>
<comment type="caution">
    <text evidence="7">The sequence shown here is derived from an EMBL/GenBank/DDBJ whole genome shotgun (WGS) entry which is preliminary data.</text>
</comment>
<feature type="region of interest" description="Disordered" evidence="6">
    <location>
        <begin position="15"/>
        <end position="136"/>
    </location>
</feature>
<evidence type="ECO:0000256" key="4">
    <source>
        <dbReference type="ARBA" id="ARBA00023163"/>
    </source>
</evidence>
<dbReference type="EMBL" id="BQKY01000012">
    <property type="protein sequence ID" value="GJN92693.1"/>
    <property type="molecule type" value="Genomic_DNA"/>
</dbReference>
<keyword evidence="2" id="KW-0805">Transcription regulation</keyword>
<dbReference type="PANTHER" id="PTHR15741">
    <property type="entry name" value="BASIC HELIX-LOOP-HELIX ZIP TRANSCRIPTION FACTOR"/>
    <property type="match status" value="1"/>
</dbReference>
<feature type="compositionally biased region" description="Gly residues" evidence="6">
    <location>
        <begin position="73"/>
        <end position="93"/>
    </location>
</feature>
<feature type="compositionally biased region" description="Low complexity" evidence="6">
    <location>
        <begin position="487"/>
        <end position="503"/>
    </location>
</feature>
<accession>A0AAV5GVT3</accession>
<dbReference type="GO" id="GO:0046983">
    <property type="term" value="F:protein dimerization activity"/>
    <property type="evidence" value="ECO:0007669"/>
    <property type="project" value="InterPro"/>
</dbReference>
<feature type="compositionally biased region" description="Low complexity" evidence="6">
    <location>
        <begin position="355"/>
        <end position="379"/>
    </location>
</feature>
<dbReference type="GO" id="GO:0000981">
    <property type="term" value="F:DNA-binding transcription factor activity, RNA polymerase II-specific"/>
    <property type="evidence" value="ECO:0007669"/>
    <property type="project" value="TreeGrafter"/>
</dbReference>
<feature type="compositionally biased region" description="Low complexity" evidence="6">
    <location>
        <begin position="226"/>
        <end position="249"/>
    </location>
</feature>
<proteinExistence type="predicted"/>
<evidence type="ECO:0000256" key="6">
    <source>
        <dbReference type="SAM" id="MobiDB-lite"/>
    </source>
</evidence>
<feature type="compositionally biased region" description="Polar residues" evidence="6">
    <location>
        <begin position="401"/>
        <end position="411"/>
    </location>
</feature>
<evidence type="ECO:0000313" key="7">
    <source>
        <dbReference type="EMBL" id="GJN92693.1"/>
    </source>
</evidence>
<dbReference type="InterPro" id="IPR036638">
    <property type="entry name" value="HLH_DNA-bd_sf"/>
</dbReference>
<dbReference type="GO" id="GO:0000978">
    <property type="term" value="F:RNA polymerase II cis-regulatory region sequence-specific DNA binding"/>
    <property type="evidence" value="ECO:0007669"/>
    <property type="project" value="TreeGrafter"/>
</dbReference>
<keyword evidence="5" id="KW-0539">Nucleus</keyword>
<dbReference type="AlphaFoldDB" id="A0AAV5GVT3"/>
<sequence>MQLLSDSENRDFARFLDSFSGHSAPSPHPHPPSTSAMPPVQAHHGPYHPAAAPAPAAPPGPAVGASTRRSLNGHGGAASGAWDLGGWGTTGREGGWDRAAQQQGQGQGQGRAGTPLAQRPHGYGPPTTLAMPSAAASSSSAGVAGAQSAPQYGGNGYPAPPSSLSFGGAAVTPQPGSGYGSHPPLPHYHQLPPQQQQHPSLSPRSADAHKRARMAQHARDLEEWMARASTTTSSAGPSAPASAPASTSPVGRQPRVYEVQPPPPPPRGLAMLDDDEDDGDGDEDAAGEDDDDYDEPDAGAARASDDEDYEPHPKRSRSDAAPAGAAGGAGTAAGAGARGRGARGGRAARGRGRGRATTTTAARGKGAAAPPPSGSSGDPLLLMLEEAERRAASSAAPDANGASSVPASTSRDAPAAPEPSGSKRKPAAAAAAAPKKRRAAAVKAEYTPDASLDGESADLGLSSAELNPAPANTPAHVPLLPPRPRPRTTASSTSRARDSSTPSGVGGGGSPPLGANGKPALLTAEQKKANHIASEQKRRAAIRAGYDGLCEVVPALKAAVDEFEERVRKVALASGAASAQAQAIAQAASAGGPVPRRKGGRGRDGESTTGALMGGIHVGGEKIDGRAGPKSEAVVLSKTVEHLRLLLSTRADLLDRLGSAHALASSHGVSLAPPADQPYGSEWTEKWDDTMRDELLGAATGANGDAADVKDEEVGDAAWKVA</sequence>
<feature type="compositionally biased region" description="Basic residues" evidence="6">
    <location>
        <begin position="340"/>
        <end position="354"/>
    </location>
</feature>
<evidence type="ECO:0008006" key="9">
    <source>
        <dbReference type="Google" id="ProtNLM"/>
    </source>
</evidence>
<dbReference type="Gene3D" id="4.10.280.10">
    <property type="entry name" value="Helix-loop-helix DNA-binding domain"/>
    <property type="match status" value="1"/>
</dbReference>
<feature type="compositionally biased region" description="Low complexity" evidence="6">
    <location>
        <begin position="33"/>
        <end position="54"/>
    </location>
</feature>
<organism evidence="7 8">
    <name type="scientific">Rhodotorula paludigena</name>
    <dbReference type="NCBI Taxonomy" id="86838"/>
    <lineage>
        <taxon>Eukaryota</taxon>
        <taxon>Fungi</taxon>
        <taxon>Dikarya</taxon>
        <taxon>Basidiomycota</taxon>
        <taxon>Pucciniomycotina</taxon>
        <taxon>Microbotryomycetes</taxon>
        <taxon>Sporidiobolales</taxon>
        <taxon>Sporidiobolaceae</taxon>
        <taxon>Rhodotorula</taxon>
    </lineage>
</organism>
<feature type="region of interest" description="Disordered" evidence="6">
    <location>
        <begin position="164"/>
        <end position="521"/>
    </location>
</feature>
<dbReference type="GO" id="GO:0005634">
    <property type="term" value="C:nucleus"/>
    <property type="evidence" value="ECO:0007669"/>
    <property type="project" value="UniProtKB-SubCell"/>
</dbReference>
<feature type="region of interest" description="Disordered" evidence="6">
    <location>
        <begin position="587"/>
        <end position="624"/>
    </location>
</feature>
<evidence type="ECO:0000256" key="5">
    <source>
        <dbReference type="ARBA" id="ARBA00023242"/>
    </source>
</evidence>
<reference evidence="7 8" key="1">
    <citation type="submission" date="2021-12" db="EMBL/GenBank/DDBJ databases">
        <title>High titer production of polyol ester of fatty acids by Rhodotorula paludigena BS15 towards product separation-free biomass refinery.</title>
        <authorList>
            <person name="Mano J."/>
            <person name="Ono H."/>
            <person name="Tanaka T."/>
            <person name="Naito K."/>
            <person name="Sushida H."/>
            <person name="Ike M."/>
            <person name="Tokuyasu K."/>
            <person name="Kitaoka M."/>
        </authorList>
    </citation>
    <scope>NUCLEOTIDE SEQUENCE [LARGE SCALE GENOMIC DNA]</scope>
    <source>
        <strain evidence="7 8">BS15</strain>
    </source>
</reference>
<evidence type="ECO:0000256" key="2">
    <source>
        <dbReference type="ARBA" id="ARBA00023015"/>
    </source>
</evidence>
<feature type="compositionally biased region" description="Gly residues" evidence="6">
    <location>
        <begin position="325"/>
        <end position="339"/>
    </location>
</feature>
<evidence type="ECO:0000313" key="8">
    <source>
        <dbReference type="Proteomes" id="UP001342314"/>
    </source>
</evidence>
<feature type="compositionally biased region" description="Low complexity" evidence="6">
    <location>
        <begin position="187"/>
        <end position="203"/>
    </location>
</feature>
<evidence type="ECO:0000256" key="1">
    <source>
        <dbReference type="ARBA" id="ARBA00004123"/>
    </source>
</evidence>
<protein>
    <recommendedName>
        <fullName evidence="9">BHLH domain-containing protein</fullName>
    </recommendedName>
</protein>
<comment type="subcellular location">
    <subcellularLocation>
        <location evidence="1">Nucleus</location>
    </subcellularLocation>
</comment>
<keyword evidence="8" id="KW-1185">Reference proteome</keyword>
<dbReference type="InterPro" id="IPR052207">
    <property type="entry name" value="Max-like/E-box_TFs"/>
</dbReference>